<feature type="compositionally biased region" description="Polar residues" evidence="1">
    <location>
        <begin position="321"/>
        <end position="339"/>
    </location>
</feature>
<feature type="region of interest" description="Disordered" evidence="1">
    <location>
        <begin position="319"/>
        <end position="346"/>
    </location>
</feature>
<keyword evidence="3" id="KW-0413">Isomerase</keyword>
<dbReference type="AlphaFoldDB" id="A0A1N6UKK4"/>
<evidence type="ECO:0000313" key="3">
    <source>
        <dbReference type="EMBL" id="SIQ66062.1"/>
    </source>
</evidence>
<dbReference type="EMBL" id="FTMS01000012">
    <property type="protein sequence ID" value="SIQ66062.1"/>
    <property type="molecule type" value="Genomic_DNA"/>
</dbReference>
<dbReference type="InterPro" id="IPR050312">
    <property type="entry name" value="IolE/XylAMocC-like"/>
</dbReference>
<evidence type="ECO:0000259" key="2">
    <source>
        <dbReference type="Pfam" id="PF01261"/>
    </source>
</evidence>
<evidence type="ECO:0000313" key="4">
    <source>
        <dbReference type="Proteomes" id="UP000186400"/>
    </source>
</evidence>
<organism evidence="3 4">
    <name type="scientific">Alkalispirochaeta americana</name>
    <dbReference type="NCBI Taxonomy" id="159291"/>
    <lineage>
        <taxon>Bacteria</taxon>
        <taxon>Pseudomonadati</taxon>
        <taxon>Spirochaetota</taxon>
        <taxon>Spirochaetia</taxon>
        <taxon>Spirochaetales</taxon>
        <taxon>Spirochaetaceae</taxon>
        <taxon>Alkalispirochaeta</taxon>
    </lineage>
</organism>
<keyword evidence="4" id="KW-1185">Reference proteome</keyword>
<gene>
    <name evidence="3" type="ORF">SAMN05920897_11296</name>
</gene>
<dbReference type="PANTHER" id="PTHR12110">
    <property type="entry name" value="HYDROXYPYRUVATE ISOMERASE"/>
    <property type="match status" value="1"/>
</dbReference>
<accession>A0A1N6UKK4</accession>
<name>A0A1N6UKK4_9SPIO</name>
<evidence type="ECO:0000256" key="1">
    <source>
        <dbReference type="SAM" id="MobiDB-lite"/>
    </source>
</evidence>
<sequence length="346" mass="38540">MARVVTARVVTGRGTGTKAAADKTRCLRYDGTIQDRKEASMEIALGVNTDYSGDRGSPGPALEEIALAGFSHVMWGHHWNTDFLYTQPEICAIASRMNELGLFLMDTHGSSGVEKCWYSSCEYERLAGVELIRNRVDMTVCLGGDTVVLHPMITDPSRIDQWRSQGEKSLRELEQYVRNSGVSLVLENLFQSDHLEERDRSLQGFETLEYFFERFDAGYLGFCWDTGHAFILGEKAFAWSCDLARNRLRTLHLNDNRGDADQHSPPLTWDSPWTTIAEVIAASPYPPGKPLLFEIDARTNGGEPRSFLAGARQKAEDFSALVSSARSRNRAGTGNQGQPSRHGREG</sequence>
<dbReference type="OrthoDB" id="368468at2"/>
<dbReference type="Gene3D" id="3.20.20.150">
    <property type="entry name" value="Divalent-metal-dependent TIM barrel enzymes"/>
    <property type="match status" value="1"/>
</dbReference>
<dbReference type="GO" id="GO:0016853">
    <property type="term" value="F:isomerase activity"/>
    <property type="evidence" value="ECO:0007669"/>
    <property type="project" value="UniProtKB-KW"/>
</dbReference>
<reference evidence="3 4" key="1">
    <citation type="submission" date="2017-01" db="EMBL/GenBank/DDBJ databases">
        <authorList>
            <person name="Mah S.A."/>
            <person name="Swanson W.J."/>
            <person name="Moy G.W."/>
            <person name="Vacquier V.D."/>
        </authorList>
    </citation>
    <scope>NUCLEOTIDE SEQUENCE [LARGE SCALE GENOMIC DNA]</scope>
    <source>
        <strain evidence="3 4">ASpG1</strain>
    </source>
</reference>
<dbReference type="InterPro" id="IPR036237">
    <property type="entry name" value="Xyl_isomerase-like_sf"/>
</dbReference>
<dbReference type="RefSeq" id="WP_076489184.1">
    <property type="nucleotide sequence ID" value="NZ_FTMS01000012.1"/>
</dbReference>
<proteinExistence type="predicted"/>
<protein>
    <submittedName>
        <fullName evidence="3">Sugar phosphate isomerase/epimerase</fullName>
    </submittedName>
</protein>
<dbReference type="Pfam" id="PF01261">
    <property type="entry name" value="AP_endonuc_2"/>
    <property type="match status" value="1"/>
</dbReference>
<dbReference type="Proteomes" id="UP000186400">
    <property type="component" value="Unassembled WGS sequence"/>
</dbReference>
<feature type="domain" description="Xylose isomerase-like TIM barrel" evidence="2">
    <location>
        <begin position="63"/>
        <end position="299"/>
    </location>
</feature>
<dbReference type="SUPFAM" id="SSF51658">
    <property type="entry name" value="Xylose isomerase-like"/>
    <property type="match status" value="1"/>
</dbReference>
<dbReference type="STRING" id="159291.SAMN05920897_11296"/>
<dbReference type="InterPro" id="IPR013022">
    <property type="entry name" value="Xyl_isomerase-like_TIM-brl"/>
</dbReference>